<evidence type="ECO:0000313" key="3">
    <source>
        <dbReference type="Proteomes" id="UP000258707"/>
    </source>
</evidence>
<feature type="region of interest" description="Disordered" evidence="1">
    <location>
        <begin position="1"/>
        <end position="24"/>
    </location>
</feature>
<evidence type="ECO:0000256" key="1">
    <source>
        <dbReference type="SAM" id="MobiDB-lite"/>
    </source>
</evidence>
<sequence length="66" mass="7388">MVDLTAFGLDPQESSDVDNDDDLEGEVDPVWSKCVGCSYVGYEVKCRRQSEIPLCPDCFAEREGLR</sequence>
<dbReference type="GeneID" id="37638157"/>
<accession>A0A346PDU4</accession>
<dbReference type="EMBL" id="CP024047">
    <property type="protein sequence ID" value="AXR77689.1"/>
    <property type="molecule type" value="Genomic_DNA"/>
</dbReference>
<evidence type="ECO:0000313" key="2">
    <source>
        <dbReference type="EMBL" id="AXR77689.1"/>
    </source>
</evidence>
<organism evidence="2 3">
    <name type="scientific">Natrarchaeobaculum sulfurireducens</name>
    <dbReference type="NCBI Taxonomy" id="2044521"/>
    <lineage>
        <taxon>Archaea</taxon>
        <taxon>Methanobacteriati</taxon>
        <taxon>Methanobacteriota</taxon>
        <taxon>Stenosarchaea group</taxon>
        <taxon>Halobacteria</taxon>
        <taxon>Halobacteriales</taxon>
        <taxon>Natrialbaceae</taxon>
        <taxon>Natrarchaeobaculum</taxon>
    </lineage>
</organism>
<feature type="compositionally biased region" description="Acidic residues" evidence="1">
    <location>
        <begin position="13"/>
        <end position="24"/>
    </location>
</feature>
<proteinExistence type="predicted"/>
<dbReference type="RefSeq" id="WP_117363832.1">
    <property type="nucleotide sequence ID" value="NZ_CP024047.1"/>
</dbReference>
<name>A0A346PDU4_9EURY</name>
<gene>
    <name evidence="2" type="ORF">AArc1_1354</name>
</gene>
<dbReference type="KEGG" id="nan:AArc1_1354"/>
<reference evidence="3" key="1">
    <citation type="submission" date="2017-10" db="EMBL/GenBank/DDBJ databases">
        <title>Phenotypic and genomic properties of facultatively anaerobic sulfur-reducing natronoarchaea from hypersaline soda lakes.</title>
        <authorList>
            <person name="Sorokin D.Y."/>
            <person name="Kublanov I.V."/>
            <person name="Roman P."/>
            <person name="Sinninghe Damste J.S."/>
            <person name="Golyshin P.N."/>
            <person name="Rojo D."/>
            <person name="Ciordia S."/>
            <person name="Mena Md.C."/>
            <person name="Ferrer M."/>
            <person name="Messina E."/>
            <person name="Smedile F."/>
            <person name="La Spada G."/>
            <person name="La Cono V."/>
            <person name="Yakimov M.M."/>
        </authorList>
    </citation>
    <scope>NUCLEOTIDE SEQUENCE [LARGE SCALE GENOMIC DNA]</scope>
    <source>
        <strain evidence="3">AArc1</strain>
    </source>
</reference>
<dbReference type="Proteomes" id="UP000258707">
    <property type="component" value="Chromosome"/>
</dbReference>
<protein>
    <submittedName>
        <fullName evidence="2">Uncharacterized protein</fullName>
    </submittedName>
</protein>
<dbReference type="AlphaFoldDB" id="A0A346PDU4"/>